<evidence type="ECO:0000256" key="1">
    <source>
        <dbReference type="SAM" id="MobiDB-lite"/>
    </source>
</evidence>
<feature type="compositionally biased region" description="Pro residues" evidence="1">
    <location>
        <begin position="38"/>
        <end position="50"/>
    </location>
</feature>
<reference evidence="2" key="1">
    <citation type="submission" date="2020-09" db="EMBL/GenBank/DDBJ databases">
        <title>Comparative genome analyses of four rice-infecting Rhizoctonia solani isolates reveal extensive enrichment of homogalacturonan modification genes.</title>
        <authorList>
            <person name="Lee D.-Y."/>
            <person name="Jeon J."/>
            <person name="Kim K.-T."/>
            <person name="Cheong K."/>
            <person name="Song H."/>
            <person name="Choi G."/>
            <person name="Ko J."/>
            <person name="Opiyo S.O."/>
            <person name="Zuo S."/>
            <person name="Madhav S."/>
            <person name="Lee Y.-H."/>
            <person name="Wang G.-L."/>
        </authorList>
    </citation>
    <scope>NUCLEOTIDE SEQUENCE</scope>
    <source>
        <strain evidence="2">AG1-IA WGL</strain>
    </source>
</reference>
<dbReference type="InterPro" id="IPR036397">
    <property type="entry name" value="RNaseH_sf"/>
</dbReference>
<dbReference type="Gene3D" id="3.30.420.10">
    <property type="entry name" value="Ribonuclease H-like superfamily/Ribonuclease H"/>
    <property type="match status" value="1"/>
</dbReference>
<feature type="region of interest" description="Disordered" evidence="1">
    <location>
        <begin position="1"/>
        <end position="52"/>
    </location>
</feature>
<dbReference type="GO" id="GO:0003676">
    <property type="term" value="F:nucleic acid binding"/>
    <property type="evidence" value="ECO:0007669"/>
    <property type="project" value="InterPro"/>
</dbReference>
<feature type="region of interest" description="Disordered" evidence="1">
    <location>
        <begin position="439"/>
        <end position="458"/>
    </location>
</feature>
<feature type="non-terminal residue" evidence="2">
    <location>
        <position position="1"/>
    </location>
</feature>
<evidence type="ECO:0000313" key="2">
    <source>
        <dbReference type="EMBL" id="KAF8692737.1"/>
    </source>
</evidence>
<gene>
    <name evidence="2" type="ORF">RHS03_08565</name>
</gene>
<evidence type="ECO:0000313" key="3">
    <source>
        <dbReference type="Proteomes" id="UP000602905"/>
    </source>
</evidence>
<sequence length="660" mass="75319">MPPSKTKLQKKRQIGIARRVYLDAHRKSPSLPEESPLDDPPVPMPMPMPVPQAVAPPIELPCPPTPGHKEIEPGPSENNRAPTVEEAKLALWWVVDAIRTPNPRGGYTYHDLNHTTLERFTAMRGCLSNFVQSGGKHFIAESLRAAVAQGKNATYARSIRRWIRTLITTGDLPYFHHGWWNVPMLGDEDIGHEIKTHLQAIGKYACAEAIVQFFSDEETRTRLGVPKAICLRTAQRWMTKYGGFRWRTELKGQYIDGHERADVVEYCEKTYVTFMKAIERLTTIYNEHGVPDPERPILIFPGKKPIIVWFHDESTFFANDRQIVRWVGPNEHPKPVKKGEGNTIMVADFVCAQFGWLRGKNGESARVILRPGINRDGWFTSARVVKQLEDAVKIVQEVYPEYTHVFVYDNAPSHTKRPEDAISARSMPKGEVKVFPRPVTVNRGNGTTEKVIPPRMEPGRLPDGTLQSFYLPDDHEDVNRRGAFKGMAQILRERGLYEAAEKKAECPGFKCEPGRTDCCCRRTLFSQPDFESRDSNLEEAARKLETRVIFLPKYHCELNPIEQCWGYAKRKYRQKPPTNNENMMKKYVIEALESIPIDTIRKFVARSQRFVDAYASGNNGEMAIEWATKAFRSHRQTPGHIPYKQIALGYVHTQDNAYIG</sequence>
<dbReference type="EMBL" id="JACYCD010000490">
    <property type="protein sequence ID" value="KAF8692737.1"/>
    <property type="molecule type" value="Genomic_DNA"/>
</dbReference>
<protein>
    <recommendedName>
        <fullName evidence="4">Tc1-like transposase DDE domain-containing protein</fullName>
    </recommendedName>
</protein>
<organism evidence="2 3">
    <name type="scientific">Rhizoctonia solani</name>
    <dbReference type="NCBI Taxonomy" id="456999"/>
    <lineage>
        <taxon>Eukaryota</taxon>
        <taxon>Fungi</taxon>
        <taxon>Dikarya</taxon>
        <taxon>Basidiomycota</taxon>
        <taxon>Agaricomycotina</taxon>
        <taxon>Agaricomycetes</taxon>
        <taxon>Cantharellales</taxon>
        <taxon>Ceratobasidiaceae</taxon>
        <taxon>Rhizoctonia</taxon>
    </lineage>
</organism>
<comment type="caution">
    <text evidence="2">The sequence shown here is derived from an EMBL/GenBank/DDBJ whole genome shotgun (WGS) entry which is preliminary data.</text>
</comment>
<name>A0A8H7LTK4_9AGAM</name>
<dbReference type="Proteomes" id="UP000602905">
    <property type="component" value="Unassembled WGS sequence"/>
</dbReference>
<dbReference type="PANTHER" id="PTHR35871:SF1">
    <property type="entry name" value="CXC1-LIKE CYSTEINE CLUSTER ASSOCIATED WITH KDZ TRANSPOSASES DOMAIN-CONTAINING PROTEIN"/>
    <property type="match status" value="1"/>
</dbReference>
<accession>A0A8H7LTK4</accession>
<dbReference type="OrthoDB" id="10039611at2759"/>
<proteinExistence type="predicted"/>
<dbReference type="AlphaFoldDB" id="A0A8H7LTK4"/>
<evidence type="ECO:0008006" key="4">
    <source>
        <dbReference type="Google" id="ProtNLM"/>
    </source>
</evidence>
<dbReference type="PANTHER" id="PTHR35871">
    <property type="entry name" value="EXPRESSED PROTEIN"/>
    <property type="match status" value="1"/>
</dbReference>